<feature type="coiled-coil region" evidence="2">
    <location>
        <begin position="1484"/>
        <end position="1511"/>
    </location>
</feature>
<dbReference type="OrthoDB" id="5291101at2"/>
<dbReference type="Pfam" id="PF00535">
    <property type="entry name" value="Glycos_transf_2"/>
    <property type="match status" value="3"/>
</dbReference>
<feature type="repeat" description="TPR" evidence="1">
    <location>
        <begin position="757"/>
        <end position="790"/>
    </location>
</feature>
<name>B3E576_TRIL1</name>
<feature type="domain" description="Glycosyltransferase 2-like" evidence="3">
    <location>
        <begin position="856"/>
        <end position="1023"/>
    </location>
</feature>
<keyword evidence="1" id="KW-0802">TPR repeat</keyword>
<dbReference type="InterPro" id="IPR029044">
    <property type="entry name" value="Nucleotide-diphossugar_trans"/>
</dbReference>
<dbReference type="PANTHER" id="PTHR22916">
    <property type="entry name" value="GLYCOSYLTRANSFERASE"/>
    <property type="match status" value="1"/>
</dbReference>
<protein>
    <submittedName>
        <fullName evidence="4">Glycosyl transferase family 2</fullName>
    </submittedName>
</protein>
<dbReference type="CAZy" id="GT2">
    <property type="family name" value="Glycosyltransferase Family 2"/>
</dbReference>
<accession>B3E576</accession>
<dbReference type="STRING" id="398767.Glov_2347"/>
<dbReference type="KEGG" id="glo:Glov_2347"/>
<dbReference type="GO" id="GO:0016758">
    <property type="term" value="F:hexosyltransferase activity"/>
    <property type="evidence" value="ECO:0007669"/>
    <property type="project" value="UniProtKB-ARBA"/>
</dbReference>
<dbReference type="Proteomes" id="UP000002420">
    <property type="component" value="Chromosome"/>
</dbReference>
<evidence type="ECO:0000313" key="4">
    <source>
        <dbReference type="EMBL" id="ACD96063.1"/>
    </source>
</evidence>
<sequence length="1562" mass="177461">MNVTGGIGISVPPMRYYCTYFDKNYLLKGLALISSLHAHEPDPFRLYVVCLDELTQELLNRLAIKQVVTVPLADIEAGDSGLASAKQNRSQVEYYWTLTPSVIACLLKRFPLIDVITYLDADLYFFSSTAPIYAALGDSSILIHEHRFSPQLAFLARYGTYNVGLLCFRNNADGLEALSWWRDRCLEWCYQRVEDGKFGDQLYLEDWPARFTGVRVLDHVGGGVAPWNHGNYRFSCDASGRPLVDGNPVIFYHFHAFTFLTPDVVMPARDLHYPLPVQVVTSCVAPYLNCLEQQLIKLRRIIPGFLHGLAQDAEHLKEQHSFVAHTAVAGTLQQGGGAPYPCVDLGNGWYLFCSSQTWDSSADAASLQPPLPEQRECPEKASLQICCKSPLPTLALVTPSYNQADYLEECIDSVLGQGYPNLEYVIMDGGSTDGSVDIIRKYERHLSYWQSRPDGGQYQAINEGFRHTRGELMTWLNSDDKFHPLAFAKAVSVFMTHPEAEWITGRQNEWDRAGRLYYLQENLEVLSRRKYLNGIFDKPFIQQEGTFWRRSLWETAGGTLSNSFELAGDLELWVRFFRVTVLHQVDTLLAGFRRVYGTQKSYLHREQYYHEAKTILTAERARFAGVLDALPAMPEPFKIDSEQVAALIAQPGFAPALSLDSRPAWRHYLDDIRVAVARLHNGQPLERVDFFQREVGLLTLIEKRHVVAELLQLNKLSVLRDQCQRFLQEGEDILGQGECRGAEQRLSRAAAIDPCSARLHRDLGRLNLCRGEYVRAFNEFRFALEYQPYNAGLAEEMIAVLCRLGLDAVAAAFCREFLTINPDSPEVRRLALGLAPHEAPKVVHPDNDSKLPAVTAIISVYSAERFIHGRLEDLVGQTLFAQGRLELIIIDSDSPQKELAAIQPFLETYPDRIRYLRTDRRETVYAAWNRGVSMARGRYLINANTDDRFCNNALELLANALNADPALDAAYGDWLVTKLENDRLNYDTHQFHFRYPPFYPPLLLYYQISSHAVMLRRSVFEKIGMYRADLKVAGDREFMLRFASAGLKARRITATLGLYLEHAASVEHTEKSGRDELNMLRKQYTSPESLARLYGRPLPAQREELARLYVETGALGFQFYRRGGHWVSDLDFAEAMFVQALAYDSANTVAHQNLGIIKSIRHGDHTGARFWAGVAGNVLPPLVSVIVPTHNRPEMLREAVSSILHQSLSSLEVVVVNDGGDDLTELLDSMRDDRIVHLRLPERRERSAARNAGIRAARGQFIAYLDDDDLYYQDHLAIVIDFMQAQGVQAAYSDAYCACQQLLDGSYVTTERKVIYADEFDREKLLCENYIPILCMVHTRSCLETVGLFDESLRTHEDWDLWIRIARHYPVRRAPHITCEYRVRDDLTNTSTRYKADMVATQKEMYRRYRTDLRNPSESLLRQRGCLFNQLVGMYQTLEQQLASSDCPVGKIPADSFWGKLSEETTASRQQLLSAWWWYKAHRCADRTERLDCLEKAMEADEENAAAALERAQLLCRSASDHYACETALRALLGLNPLDSGAAEMLLELQSRNIWCQPAITP</sequence>
<dbReference type="SUPFAM" id="SSF48452">
    <property type="entry name" value="TPR-like"/>
    <property type="match status" value="1"/>
</dbReference>
<gene>
    <name evidence="4" type="ordered locus">Glov_2347</name>
</gene>
<dbReference type="eggNOG" id="COG1216">
    <property type="taxonomic scope" value="Bacteria"/>
</dbReference>
<evidence type="ECO:0000256" key="1">
    <source>
        <dbReference type="PROSITE-ProRule" id="PRU00339"/>
    </source>
</evidence>
<dbReference type="PANTHER" id="PTHR22916:SF3">
    <property type="entry name" value="UDP-GLCNAC:BETAGAL BETA-1,3-N-ACETYLGLUCOSAMINYLTRANSFERASE-LIKE PROTEIN 1"/>
    <property type="match status" value="1"/>
</dbReference>
<dbReference type="Gene3D" id="3.90.550.10">
    <property type="entry name" value="Spore Coat Polysaccharide Biosynthesis Protein SpsA, Chain A"/>
    <property type="match status" value="4"/>
</dbReference>
<feature type="domain" description="Glycosyltransferase 2-like" evidence="3">
    <location>
        <begin position="1184"/>
        <end position="1302"/>
    </location>
</feature>
<dbReference type="InterPro" id="IPR001173">
    <property type="entry name" value="Glyco_trans_2-like"/>
</dbReference>
<proteinExistence type="predicted"/>
<reference evidence="4 5" key="1">
    <citation type="submission" date="2008-05" db="EMBL/GenBank/DDBJ databases">
        <title>Complete sequence of chromosome of Geobacter lovleyi SZ.</title>
        <authorList>
            <consortium name="US DOE Joint Genome Institute"/>
            <person name="Lucas S."/>
            <person name="Copeland A."/>
            <person name="Lapidus A."/>
            <person name="Glavina del Rio T."/>
            <person name="Dalin E."/>
            <person name="Tice H."/>
            <person name="Bruce D."/>
            <person name="Goodwin L."/>
            <person name="Pitluck S."/>
            <person name="Chertkov O."/>
            <person name="Meincke L."/>
            <person name="Brettin T."/>
            <person name="Detter J.C."/>
            <person name="Han C."/>
            <person name="Tapia R."/>
            <person name="Kuske C.R."/>
            <person name="Schmutz J."/>
            <person name="Larimer F."/>
            <person name="Land M."/>
            <person name="Hauser L."/>
            <person name="Kyrpides N."/>
            <person name="Mikhailova N."/>
            <person name="Sung Y."/>
            <person name="Fletcher K.E."/>
            <person name="Ritalahti K.M."/>
            <person name="Loeffler F.E."/>
            <person name="Richardson P."/>
        </authorList>
    </citation>
    <scope>NUCLEOTIDE SEQUENCE [LARGE SCALE GENOMIC DNA]</scope>
    <source>
        <strain evidence="5">ATCC BAA-1151 / DSM 17278 / SZ</strain>
    </source>
</reference>
<evidence type="ECO:0000256" key="2">
    <source>
        <dbReference type="SAM" id="Coils"/>
    </source>
</evidence>
<feature type="domain" description="Glycosyltransferase 2-like" evidence="3">
    <location>
        <begin position="397"/>
        <end position="499"/>
    </location>
</feature>
<dbReference type="EMBL" id="CP001089">
    <property type="protein sequence ID" value="ACD96063.1"/>
    <property type="molecule type" value="Genomic_DNA"/>
</dbReference>
<dbReference type="CDD" id="cd06433">
    <property type="entry name" value="GT_2_WfgS_like"/>
    <property type="match status" value="1"/>
</dbReference>
<organism evidence="4 5">
    <name type="scientific">Trichlorobacter lovleyi (strain ATCC BAA-1151 / DSM 17278 / SZ)</name>
    <name type="common">Geobacter lovleyi</name>
    <dbReference type="NCBI Taxonomy" id="398767"/>
    <lineage>
        <taxon>Bacteria</taxon>
        <taxon>Pseudomonadati</taxon>
        <taxon>Thermodesulfobacteriota</taxon>
        <taxon>Desulfuromonadia</taxon>
        <taxon>Geobacterales</taxon>
        <taxon>Geobacteraceae</taxon>
        <taxon>Trichlorobacter</taxon>
    </lineage>
</organism>
<dbReference type="eggNOG" id="COG1442">
    <property type="taxonomic scope" value="Bacteria"/>
</dbReference>
<keyword evidence="5" id="KW-1185">Reference proteome</keyword>
<keyword evidence="2" id="KW-0175">Coiled coil</keyword>
<dbReference type="PROSITE" id="PS50005">
    <property type="entry name" value="TPR"/>
    <property type="match status" value="1"/>
</dbReference>
<evidence type="ECO:0000313" key="5">
    <source>
        <dbReference type="Proteomes" id="UP000002420"/>
    </source>
</evidence>
<dbReference type="HOGENOM" id="CLU_245859_0_0_7"/>
<keyword evidence="4" id="KW-0808">Transferase</keyword>
<dbReference type="InterPro" id="IPR011990">
    <property type="entry name" value="TPR-like_helical_dom_sf"/>
</dbReference>
<evidence type="ECO:0000259" key="3">
    <source>
        <dbReference type="Pfam" id="PF00535"/>
    </source>
</evidence>
<dbReference type="SUPFAM" id="SSF53448">
    <property type="entry name" value="Nucleotide-diphospho-sugar transferases"/>
    <property type="match status" value="4"/>
</dbReference>
<dbReference type="InterPro" id="IPR019734">
    <property type="entry name" value="TPR_rpt"/>
</dbReference>
<dbReference type="Gene3D" id="1.25.40.10">
    <property type="entry name" value="Tetratricopeptide repeat domain"/>
    <property type="match status" value="1"/>
</dbReference>